<proteinExistence type="predicted"/>
<name>A0A9W8UJX9_AKAMU</name>
<organism evidence="1 2">
    <name type="scientific">Akanthomyces muscarius</name>
    <name type="common">Entomopathogenic fungus</name>
    <name type="synonym">Lecanicillium muscarium</name>
    <dbReference type="NCBI Taxonomy" id="2231603"/>
    <lineage>
        <taxon>Eukaryota</taxon>
        <taxon>Fungi</taxon>
        <taxon>Dikarya</taxon>
        <taxon>Ascomycota</taxon>
        <taxon>Pezizomycotina</taxon>
        <taxon>Sordariomycetes</taxon>
        <taxon>Hypocreomycetidae</taxon>
        <taxon>Hypocreales</taxon>
        <taxon>Cordycipitaceae</taxon>
        <taxon>Akanthomyces</taxon>
    </lineage>
</organism>
<dbReference type="RefSeq" id="XP_056051179.1">
    <property type="nucleotide sequence ID" value="XM_056194218.1"/>
</dbReference>
<gene>
    <name evidence="1" type="ORF">LMH87_002718</name>
</gene>
<dbReference type="GeneID" id="80889877"/>
<dbReference type="KEGG" id="amus:LMH87_002718"/>
<protein>
    <submittedName>
        <fullName evidence="1">Uncharacterized protein</fullName>
    </submittedName>
</protein>
<reference evidence="1" key="1">
    <citation type="journal article" date="2023" name="Access Microbiol">
        <title>De-novo genome assembly for Akanthomyces muscarius, a biocontrol agent of insect agricultural pests.</title>
        <authorList>
            <person name="Erdos Z."/>
            <person name="Studholme D.J."/>
            <person name="Raymond B."/>
            <person name="Sharma M."/>
        </authorList>
    </citation>
    <scope>NUCLEOTIDE SEQUENCE</scope>
    <source>
        <strain evidence="1">Ve6</strain>
    </source>
</reference>
<sequence>MTVAYPATPPTPTPFEAPLQGPAHWGASLHQAVTRRRHLSQNGALWGYRYQFGGLAQARMRGRTPRRWGSIDGRTLVD</sequence>
<evidence type="ECO:0000313" key="1">
    <source>
        <dbReference type="EMBL" id="KAJ4148238.1"/>
    </source>
</evidence>
<keyword evidence="2" id="KW-1185">Reference proteome</keyword>
<dbReference type="Proteomes" id="UP001144673">
    <property type="component" value="Chromosome 3"/>
</dbReference>
<dbReference type="AlphaFoldDB" id="A0A9W8UJX9"/>
<accession>A0A9W8UJX9</accession>
<dbReference type="EMBL" id="JAJHUN010000010">
    <property type="protein sequence ID" value="KAJ4148238.1"/>
    <property type="molecule type" value="Genomic_DNA"/>
</dbReference>
<comment type="caution">
    <text evidence="1">The sequence shown here is derived from an EMBL/GenBank/DDBJ whole genome shotgun (WGS) entry which is preliminary data.</text>
</comment>
<evidence type="ECO:0000313" key="2">
    <source>
        <dbReference type="Proteomes" id="UP001144673"/>
    </source>
</evidence>